<dbReference type="EMBL" id="CP108222">
    <property type="protein sequence ID" value="WTT20600.1"/>
    <property type="molecule type" value="Genomic_DNA"/>
</dbReference>
<accession>A0AAU2A8C3</accession>
<proteinExistence type="predicted"/>
<name>A0AAU2A8C3_9ACTN</name>
<reference evidence="1" key="1">
    <citation type="submission" date="2022-10" db="EMBL/GenBank/DDBJ databases">
        <title>The complete genomes of actinobacterial strains from the NBC collection.</title>
        <authorList>
            <person name="Joergensen T.S."/>
            <person name="Alvarez Arevalo M."/>
            <person name="Sterndorff E.B."/>
            <person name="Faurdal D."/>
            <person name="Vuksanovic O."/>
            <person name="Mourched A.-S."/>
            <person name="Charusanti P."/>
            <person name="Shaw S."/>
            <person name="Blin K."/>
            <person name="Weber T."/>
        </authorList>
    </citation>
    <scope>NUCLEOTIDE SEQUENCE</scope>
    <source>
        <strain evidence="1">NBC_00093</strain>
    </source>
</reference>
<protein>
    <submittedName>
        <fullName evidence="1">Uncharacterized protein</fullName>
    </submittedName>
</protein>
<gene>
    <name evidence="1" type="ORF">OHA22_36280</name>
</gene>
<evidence type="ECO:0000313" key="1">
    <source>
        <dbReference type="EMBL" id="WTT20600.1"/>
    </source>
</evidence>
<sequence>MYATIEDVYEITGVNVDLATLKQAQAIIETASARPAELVSNETDILWLRKAVAYQCAYMDEDPTSVFEQPNMESVTQGQNKMVFGDKAVWLAPLAQKAIGNVSWRKSRMIRFGPIDYRKELKRQNRETRRMRGKWRWHVL</sequence>
<organism evidence="1">
    <name type="scientific">Streptomyces sp. NBC_00093</name>
    <dbReference type="NCBI Taxonomy" id="2975649"/>
    <lineage>
        <taxon>Bacteria</taxon>
        <taxon>Bacillati</taxon>
        <taxon>Actinomycetota</taxon>
        <taxon>Actinomycetes</taxon>
        <taxon>Kitasatosporales</taxon>
        <taxon>Streptomycetaceae</taxon>
        <taxon>Streptomyces</taxon>
    </lineage>
</organism>
<dbReference type="AlphaFoldDB" id="A0AAU2A8C3"/>